<sequence length="73" mass="8317">MRRTVCISSNMQQRVQSLNDSQGVAFHLYLTKAHINCKPDSLFPCPSLSYKRICHMIHGVSTCLHNLPQMILC</sequence>
<reference evidence="2" key="1">
    <citation type="submission" date="2014-09" db="EMBL/GenBank/DDBJ databases">
        <authorList>
            <person name="Mudge J."/>
            <person name="Ramaraj T."/>
            <person name="Lindquist I.E."/>
            <person name="Bharti A.K."/>
            <person name="Sundararajan A."/>
            <person name="Cameron C.T."/>
            <person name="Woodward J.E."/>
            <person name="May G.D."/>
            <person name="Brubaker C."/>
            <person name="Broadhvest J."/>
            <person name="Wilkins T.A."/>
        </authorList>
    </citation>
    <scope>NUCLEOTIDE SEQUENCE</scope>
    <source>
        <strain evidence="2">cv. AKA8401</strain>
    </source>
</reference>
<accession>A0A0B0NAT4</accession>
<protein>
    <submittedName>
        <fullName evidence="1">Uncharacterized protein</fullName>
    </submittedName>
</protein>
<proteinExistence type="predicted"/>
<organism evidence="1 2">
    <name type="scientific">Gossypium arboreum</name>
    <name type="common">Tree cotton</name>
    <name type="synonym">Gossypium nanking</name>
    <dbReference type="NCBI Taxonomy" id="29729"/>
    <lineage>
        <taxon>Eukaryota</taxon>
        <taxon>Viridiplantae</taxon>
        <taxon>Streptophyta</taxon>
        <taxon>Embryophyta</taxon>
        <taxon>Tracheophyta</taxon>
        <taxon>Spermatophyta</taxon>
        <taxon>Magnoliopsida</taxon>
        <taxon>eudicotyledons</taxon>
        <taxon>Gunneridae</taxon>
        <taxon>Pentapetalae</taxon>
        <taxon>rosids</taxon>
        <taxon>malvids</taxon>
        <taxon>Malvales</taxon>
        <taxon>Malvaceae</taxon>
        <taxon>Malvoideae</taxon>
        <taxon>Gossypium</taxon>
    </lineage>
</organism>
<evidence type="ECO:0000313" key="1">
    <source>
        <dbReference type="EMBL" id="KHG08939.1"/>
    </source>
</evidence>
<comment type="caution">
    <text evidence="1">The sequence shown here is derived from an EMBL/GenBank/DDBJ whole genome shotgun (WGS) entry which is preliminary data.</text>
</comment>
<evidence type="ECO:0000313" key="2">
    <source>
        <dbReference type="Proteomes" id="UP000032142"/>
    </source>
</evidence>
<keyword evidence="2" id="KW-1185">Reference proteome</keyword>
<name>A0A0B0NAT4_GOSAR</name>
<dbReference type="AlphaFoldDB" id="A0A0B0NAT4"/>
<dbReference type="Proteomes" id="UP000032142">
    <property type="component" value="Unassembled WGS sequence"/>
</dbReference>
<gene>
    <name evidence="1" type="ORF">F383_36275</name>
</gene>
<dbReference type="EMBL" id="JRRC01516874">
    <property type="protein sequence ID" value="KHG08939.1"/>
    <property type="molecule type" value="Genomic_DNA"/>
</dbReference>